<evidence type="ECO:0000313" key="3">
    <source>
        <dbReference type="Proteomes" id="UP000239560"/>
    </source>
</evidence>
<sequence>MNNPFAKPPQTELSSAAQRFPDVLHTDPDLQQTQGQYGYAQGQGQVFAQQTGYGGGGMNGYAGQGQPQGGMGYGAQQQQGGYLQPQQTGYGGGGGYAGQSPMGGPGGIYSPGPGVQQQQYGYQQQQQPQYTGMQSYQPSYSSAPPPPVSDLDPYSSLSSSSFASPSPAPSSQQQAGSLLAVPQMQSHPRDYVQENRAQLMSWDEYAWRQLDNRIDALREAWQTRLALLRAASEQGADPIKTEQLRKEGEGFVDSIHAAKMQLGEVKAGWRHSTDAASKSRVREALNAGLSSLPPYPTPLPPQALGGSFALSATKQHILSQYGQPQQQQVQGQMTGMGYYAGGAGGYGGGGGMMPQQTGYGGMGGGMGMVPQQTGYGGGNGGYGAGGAGGGGGYY</sequence>
<evidence type="ECO:0000313" key="2">
    <source>
        <dbReference type="EMBL" id="PRQ74132.1"/>
    </source>
</evidence>
<protein>
    <submittedName>
        <fullName evidence="2">Uncharacterized protein</fullName>
    </submittedName>
</protein>
<feature type="compositionally biased region" description="Low complexity" evidence="1">
    <location>
        <begin position="110"/>
        <end position="142"/>
    </location>
</feature>
<feature type="compositionally biased region" description="Gly residues" evidence="1">
    <location>
        <begin position="89"/>
        <end position="109"/>
    </location>
</feature>
<feature type="compositionally biased region" description="Low complexity" evidence="1">
    <location>
        <begin position="149"/>
        <end position="177"/>
    </location>
</feature>
<dbReference type="OrthoDB" id="3253876at2759"/>
<dbReference type="AlphaFoldDB" id="A0A2T0A7X6"/>
<proteinExistence type="predicted"/>
<feature type="region of interest" description="Disordered" evidence="1">
    <location>
        <begin position="1"/>
        <end position="34"/>
    </location>
</feature>
<dbReference type="EMBL" id="LCTV02000006">
    <property type="protein sequence ID" value="PRQ74132.1"/>
    <property type="molecule type" value="Genomic_DNA"/>
</dbReference>
<reference evidence="2 3" key="1">
    <citation type="journal article" date="2018" name="Elife">
        <title>Functional genomics of lipid metabolism in the oleaginous yeast Rhodosporidium toruloides.</title>
        <authorList>
            <person name="Coradetti S.T."/>
            <person name="Pinel D."/>
            <person name="Geiselman G."/>
            <person name="Ito M."/>
            <person name="Mondo S."/>
            <person name="Reilly M.C."/>
            <person name="Cheng Y.F."/>
            <person name="Bauer S."/>
            <person name="Grigoriev I."/>
            <person name="Gladden J.M."/>
            <person name="Simmons B.A."/>
            <person name="Brem R."/>
            <person name="Arkin A.P."/>
            <person name="Skerker J.M."/>
        </authorList>
    </citation>
    <scope>NUCLEOTIDE SEQUENCE [LARGE SCALE GENOMIC DNA]</scope>
    <source>
        <strain evidence="2 3">NBRC 0880</strain>
    </source>
</reference>
<feature type="compositionally biased region" description="Low complexity" evidence="1">
    <location>
        <begin position="74"/>
        <end position="88"/>
    </location>
</feature>
<dbReference type="Proteomes" id="UP000239560">
    <property type="component" value="Unassembled WGS sequence"/>
</dbReference>
<feature type="compositionally biased region" description="Gly residues" evidence="1">
    <location>
        <begin position="52"/>
        <end position="73"/>
    </location>
</feature>
<comment type="caution">
    <text evidence="2">The sequence shown here is derived from an EMBL/GenBank/DDBJ whole genome shotgun (WGS) entry which is preliminary data.</text>
</comment>
<evidence type="ECO:0000256" key="1">
    <source>
        <dbReference type="SAM" id="MobiDB-lite"/>
    </source>
</evidence>
<gene>
    <name evidence="2" type="ORF">AAT19DRAFT_14485</name>
</gene>
<name>A0A2T0A7X6_RHOTO</name>
<feature type="region of interest" description="Disordered" evidence="1">
    <location>
        <begin position="49"/>
        <end position="177"/>
    </location>
</feature>
<organism evidence="2 3">
    <name type="scientific">Rhodotorula toruloides</name>
    <name type="common">Yeast</name>
    <name type="synonym">Rhodosporidium toruloides</name>
    <dbReference type="NCBI Taxonomy" id="5286"/>
    <lineage>
        <taxon>Eukaryota</taxon>
        <taxon>Fungi</taxon>
        <taxon>Dikarya</taxon>
        <taxon>Basidiomycota</taxon>
        <taxon>Pucciniomycotina</taxon>
        <taxon>Microbotryomycetes</taxon>
        <taxon>Sporidiobolales</taxon>
        <taxon>Sporidiobolaceae</taxon>
        <taxon>Rhodotorula</taxon>
    </lineage>
</organism>
<accession>A0A2T0A7X6</accession>